<gene>
    <name evidence="2" type="ORF">VBRA1451_LOCUS1286</name>
</gene>
<evidence type="ECO:0000256" key="1">
    <source>
        <dbReference type="SAM" id="MobiDB-lite"/>
    </source>
</evidence>
<feature type="region of interest" description="Disordered" evidence="1">
    <location>
        <begin position="110"/>
        <end position="131"/>
    </location>
</feature>
<feature type="region of interest" description="Disordered" evidence="1">
    <location>
        <begin position="21"/>
        <end position="46"/>
    </location>
</feature>
<evidence type="ECO:0000313" key="2">
    <source>
        <dbReference type="EMBL" id="CAD9046233.1"/>
    </source>
</evidence>
<dbReference type="AlphaFoldDB" id="A0A7S1JJS2"/>
<protein>
    <submittedName>
        <fullName evidence="2">Uncharacterized protein</fullName>
    </submittedName>
</protein>
<organism evidence="2">
    <name type="scientific">Vitrella brassicaformis</name>
    <dbReference type="NCBI Taxonomy" id="1169539"/>
    <lineage>
        <taxon>Eukaryota</taxon>
        <taxon>Sar</taxon>
        <taxon>Alveolata</taxon>
        <taxon>Colpodellida</taxon>
        <taxon>Vitrellaceae</taxon>
        <taxon>Vitrella</taxon>
    </lineage>
</organism>
<name>A0A7S1JJS2_9ALVE</name>
<proteinExistence type="predicted"/>
<sequence length="139" mass="15847">MAVCLSYLGRACVYLTPTHRDTERDGRPSTVDIVGSSASDVPQRKTERLGRGDKTACVCVNVNVGECVRCVWCVCMYHRQETDRQTHTAQPSLYTLFWMDVMFFWSKTSHRSDTPTHNTRQHNTTPPTHPCNVCVRKPD</sequence>
<dbReference type="EMBL" id="HBGB01002189">
    <property type="protein sequence ID" value="CAD9046233.1"/>
    <property type="molecule type" value="Transcribed_RNA"/>
</dbReference>
<accession>A0A7S1JJS2</accession>
<reference evidence="2" key="1">
    <citation type="submission" date="2021-01" db="EMBL/GenBank/DDBJ databases">
        <authorList>
            <person name="Corre E."/>
            <person name="Pelletier E."/>
            <person name="Niang G."/>
            <person name="Scheremetjew M."/>
            <person name="Finn R."/>
            <person name="Kale V."/>
            <person name="Holt S."/>
            <person name="Cochrane G."/>
            <person name="Meng A."/>
            <person name="Brown T."/>
            <person name="Cohen L."/>
        </authorList>
    </citation>
    <scope>NUCLEOTIDE SEQUENCE</scope>
    <source>
        <strain evidence="2">CCMP3346</strain>
    </source>
</reference>
<feature type="compositionally biased region" description="Polar residues" evidence="1">
    <location>
        <begin position="115"/>
        <end position="126"/>
    </location>
</feature>